<feature type="compositionally biased region" description="Low complexity" evidence="2">
    <location>
        <begin position="634"/>
        <end position="646"/>
    </location>
</feature>
<evidence type="ECO:0000313" key="3">
    <source>
        <dbReference type="EMBL" id="KAL0808984.1"/>
    </source>
</evidence>
<feature type="region of interest" description="Disordered" evidence="2">
    <location>
        <begin position="1779"/>
        <end position="1798"/>
    </location>
</feature>
<feature type="coiled-coil region" evidence="1">
    <location>
        <begin position="2286"/>
        <end position="2376"/>
    </location>
</feature>
<accession>A0ABD0S4H7</accession>
<dbReference type="EMBL" id="JBEDNZ010000030">
    <property type="protein sequence ID" value="KAL0808984.1"/>
    <property type="molecule type" value="Genomic_DNA"/>
</dbReference>
<feature type="compositionally biased region" description="Low complexity" evidence="2">
    <location>
        <begin position="3084"/>
        <end position="3100"/>
    </location>
</feature>
<feature type="compositionally biased region" description="Polar residues" evidence="2">
    <location>
        <begin position="2933"/>
        <end position="2950"/>
    </location>
</feature>
<feature type="region of interest" description="Disordered" evidence="2">
    <location>
        <begin position="587"/>
        <end position="646"/>
    </location>
</feature>
<feature type="compositionally biased region" description="Pro residues" evidence="2">
    <location>
        <begin position="770"/>
        <end position="781"/>
    </location>
</feature>
<feature type="region of interest" description="Disordered" evidence="2">
    <location>
        <begin position="768"/>
        <end position="788"/>
    </location>
</feature>
<dbReference type="Proteomes" id="UP001549921">
    <property type="component" value="Unassembled WGS sequence"/>
</dbReference>
<feature type="compositionally biased region" description="Low complexity" evidence="2">
    <location>
        <begin position="2581"/>
        <end position="2599"/>
    </location>
</feature>
<feature type="region of interest" description="Disordered" evidence="2">
    <location>
        <begin position="3067"/>
        <end position="3127"/>
    </location>
</feature>
<feature type="compositionally biased region" description="Basic residues" evidence="2">
    <location>
        <begin position="2189"/>
        <end position="2202"/>
    </location>
</feature>
<evidence type="ECO:0000313" key="4">
    <source>
        <dbReference type="Proteomes" id="UP001549921"/>
    </source>
</evidence>
<dbReference type="InterPro" id="IPR018247">
    <property type="entry name" value="EF_Hand_1_Ca_BS"/>
</dbReference>
<feature type="compositionally biased region" description="Polar residues" evidence="2">
    <location>
        <begin position="989"/>
        <end position="1008"/>
    </location>
</feature>
<evidence type="ECO:0000256" key="1">
    <source>
        <dbReference type="SAM" id="Coils"/>
    </source>
</evidence>
<feature type="region of interest" description="Disordered" evidence="2">
    <location>
        <begin position="102"/>
        <end position="139"/>
    </location>
</feature>
<reference evidence="3 4" key="1">
    <citation type="submission" date="2024-06" db="EMBL/GenBank/DDBJ databases">
        <title>A chromosome-level genome assembly of beet webworm, Loxostege sticticalis.</title>
        <authorList>
            <person name="Zhang Y."/>
        </authorList>
    </citation>
    <scope>NUCLEOTIDE SEQUENCE [LARGE SCALE GENOMIC DNA]</scope>
    <source>
        <strain evidence="3">AQ028</strain>
        <tissue evidence="3">Male pupae</tissue>
    </source>
</reference>
<feature type="region of interest" description="Disordered" evidence="2">
    <location>
        <begin position="166"/>
        <end position="198"/>
    </location>
</feature>
<sequence>MMFPMEKCAGHTGTGSSGVQSGELFAGGGEGLVKEGVLSDEVASAVAAVSDEIGDILKDELDADRADRIGAELADLSAELGLLAGLADGEQQQDFPSLFEIAMGHRGSGSGSSSSSWSGGRGGRRAARPQRVARRRPIAKGKELCRRRAAAARRAWSLRAAAAEASDASDVGADSDSDDQWTELTDQSGSSDSSSMKEAMKEAVDMDCGYKSAACAPAMGQFLLPLLSADPASPHAEHFLIRHEDILQLLASAEDTVRDDIPLEDDAPLDPQPDIMDDTMFTAEEEPPITPEEEAALLHLVCADQPSDPSADKFVPVEEWLLGVYHSWCEISALMYTLVGGNMSVEMMTSEWVYRARFGCHCRTCVCSANNARPLAAFVRAVLTDLHNARDDGEDTAKAAAVMMRALKLQGDELTPQEWDLPRLRRLRLGDTGAAIIHEQLCRLAEQSDITQQIVTQVCLCRQFDKPLEKEFAVERFFKILENFKTASTINFKVEMIPTSSARQPGWVLAAHTVYPHQQGSTSERLKDIHARTTPLHLSAWAGYKHRCDCLTPRTLCAQQRKQLLSSYCSRISFFGMMQAVNEFGGKGAGETLHHDDKPPDSVEGQPADAEGEGGRSPDTDSNRTIDLDDLSDSDANSGTASLGLSSSSSLDSASELLLAAAAAVDSGGSEGEAAPGELCRTVRHLMRSIASIERLMDRVLKHCDEWPAPPSRNDQEARKRVDMGLSEVDRKLMAMYRRLPEVHLRQLQVYNKQKKLSTVCMQLVGGSAPAPPPPGSPPPTPHHHHAAPPCRNLCPEYHLRRFQEVRRKVMHMRDQQLYYHRLRMWLEQQLRRERESLPDSNVTLVEDLPRRKRRTASPKLPRLATAPKRRLKHPSPLARPHKILQMLKYKAPPQTTQLLTDLKSDEEKPKSEAEPPEAFPLEREDNISDTETIVGEKESVDICKDMKECLAKFANFALTSDTNLQQEYEMQTEGVKYPESVSPPLQEMSPTTSEPTATFQKPSQRLLTVNKLLNDKDAQNTPELNIPLNARKKDDEKERDDENETDPNVYKYVTFGLEIKKAMEECQNIINSYNNINNGTKDEDGPLSLEQICEQVLNLDKDFAEFPDAKLDLDDPRQLKVANFFVENMPQIIANMPKIASKLNLELPDFDSIINNIPDEAQFTPETLKQIRELKLNKYRDNVKVTKNTAKRKANRRIKNNIDPNFIGTMTFEFDSKDITDLLKDEKELQALMKSKSNNKEDFKDLLFSISAQVVINKVFEYLKQTKSPELAKCLEEDGELFALPKNAINSEMYSKASTLFDNSVKDALSMDELRELVKSRFISWKHYVATKFKSIPIELLENEIEAMLDKFYSYIQDLAGKQCVNDSDKILEKIDELRKNKDLKDSDTENCGSKESLQQITKFLSTSAGNTFDLLIMKLSKMSQDKKSSVKSLKFKYMDVIRRCAESQQLAGWILLNPEIAANVIQELTGLPIKKTENVPDFATLSNDKKKDYFIERLRDMNRVYMESLPKKALTGDEWLVMLYRLEQLEEKLKEAFSKVTTPPVKCQTQTNASEAEILAAKGLSKIIGKANVRPVKKTEPKPVVKEEEKPVEKEKEDDDKKCKNEALLAKCEAILTSKGEKSLLDSFYTIKSYITQGLPVPETYKKHVISICSSIDAKLLDEDIEETLKVTDEIDECTKEKNLSVIGSQNPELLAKYSAQALRNARQTLNTVAFRNMMRNGQSKSESDACDTPKNDCKWTNDCICNSCKDTDSNSVCLGDIVKQCYDKGKSGLEEKKKEVKKPVPKPAKAPPKVCENTSHQQHVCKVGHVPAGAGGCAGEGGADQPCTCCYCTVFGHAPPLTTPVPRNFNETRERLRSILNKKKQQCKPANGEPPLDKKQQIKPANGEATAEKKQQCKPANGEVAMEKKQAAVQTQEPSPKPPALPKTLPPSLTPSQVQQKRASLDAQQRQLADKMSKMAVSEKPAAARPVPVQNAPPALKAEGKVNASAMEQIRLQQLKQQQQAQLQQQQLQQQQQQQQQQQKKPEPIYDLPIHNKPTLTPQQQQQIRQQQQQQQQQQQKKPEPIYDLPIHNKPTLTPQQQQQIRQQQQQFQQQQQQAAQQHQQQLQQQLQQQQLQQQQQMQQQQQRLCRPQQQAAVSLSSRDTSVFSTSSGCSGGSCWRGSRAEDPRDLDALLQYIEGPSRHVDRGKKRAKKQRQKAKKTEARLLEARASLAASAARARGAACALQAAHQHAARRLREARQQLASHHAPQGKRGKKQKLNHAQQAKVQLVAEQLGELTTLVNTTAKEVAAAEKQVQEWTSRLQECERQLAEARAAQGKPHVQLDQTTLLQQQSAEYKQKMQQHQQQLQLQQQQQQQELEKQKRAAAAAAAAECKPNGGSIVCVRRSGADGAVTVSIPGHTRDTPLAHLLQNNGQFTVLNMSEEASNKQKQADTKGKQTWEQALAHINQLAKGTQKKKQKESQQAKQEAKRAAEAKQKPPPVEEAPPLSKKQRKALAKQQAEEEERKRLQQEQQKTKKSEPKRVEPTKVEPAKKADKKAEAKKAEAKSSKKEEKKDKKQEKSEKKGKENKQEKNTPTPNANAKQNKQQQQTQQEPSSKKKEKKKEQQKAVHITPDTTIELVNKKNQCSVESEKPASCSIMEQLSCGVQVADLKLPPGITLTRVQPAEKKEAPSIKSVPLWKCGALAATPTPVARPPPVIHADPSMMLFSQHQPEPPKPIIVPEPPPPAAPPAGKSKKAKKKAKKAAAEEPKQDAKMVTLRNPMFHPNLPPVQISTTPVQKKAEQIRIPDPIPMPPAPCQATITPTSNGMYTIRNPLMSMMHQQSLMGMRPQTPQMNPMYNPQYNYVNPNVYNPVQTVPNQYIEQRTSPKQDEFQNRIMNLASFTQKNDEGYSLFKTNDDSQQRSFLSPEYYVDNTSPKPVVSPNPIGTRPNNESNRSFDSNDSSLFANPIQRPEPIGTPLKREEERNDFTGLYTPFGHEDRNVFRNALFSDKCDLGGNAGKFDDVAGHIANGDSLPYFQRLRVGSKLNNEVTIHHVTESKFYKGQEPVEGESLFSRMHSAWPAATHPPPMHNNIGPPLQSTRSSPTGSSLCSSGASADDDAPFGAVGSRHQHPHPVLARADHV</sequence>
<feature type="coiled-coil region" evidence="1">
    <location>
        <begin position="2088"/>
        <end position="2131"/>
    </location>
</feature>
<evidence type="ECO:0000256" key="2">
    <source>
        <dbReference type="SAM" id="MobiDB-lite"/>
    </source>
</evidence>
<feature type="region of interest" description="Disordered" evidence="2">
    <location>
        <begin position="2144"/>
        <end position="2166"/>
    </location>
</feature>
<gene>
    <name evidence="3" type="ORF">ABMA28_012640</name>
</gene>
<feature type="compositionally biased region" description="Basic and acidic residues" evidence="2">
    <location>
        <begin position="903"/>
        <end position="914"/>
    </location>
</feature>
<feature type="region of interest" description="Disordered" evidence="2">
    <location>
        <begin position="2913"/>
        <end position="2962"/>
    </location>
</feature>
<organism evidence="3 4">
    <name type="scientific">Loxostege sticticalis</name>
    <name type="common">Beet webworm moth</name>
    <dbReference type="NCBI Taxonomy" id="481309"/>
    <lineage>
        <taxon>Eukaryota</taxon>
        <taxon>Metazoa</taxon>
        <taxon>Ecdysozoa</taxon>
        <taxon>Arthropoda</taxon>
        <taxon>Hexapoda</taxon>
        <taxon>Insecta</taxon>
        <taxon>Pterygota</taxon>
        <taxon>Neoptera</taxon>
        <taxon>Endopterygota</taxon>
        <taxon>Lepidoptera</taxon>
        <taxon>Glossata</taxon>
        <taxon>Ditrysia</taxon>
        <taxon>Pyraloidea</taxon>
        <taxon>Crambidae</taxon>
        <taxon>Pyraustinae</taxon>
        <taxon>Loxostege</taxon>
    </lineage>
</organism>
<feature type="region of interest" description="Disordered" evidence="2">
    <location>
        <begin position="903"/>
        <end position="924"/>
    </location>
</feature>
<keyword evidence="1" id="KW-0175">Coiled coil</keyword>
<feature type="region of interest" description="Disordered" evidence="2">
    <location>
        <begin position="972"/>
        <end position="1048"/>
    </location>
</feature>
<feature type="region of interest" description="Disordered" evidence="2">
    <location>
        <begin position="848"/>
        <end position="876"/>
    </location>
</feature>
<name>A0ABD0S4H7_LOXSC</name>
<feature type="region of interest" description="Disordered" evidence="2">
    <location>
        <begin position="2020"/>
        <end position="2088"/>
    </location>
</feature>
<dbReference type="PANTHER" id="PTHR15109:SF4">
    <property type="entry name" value="FAM193 C-TERMINAL DOMAIN-CONTAINING PROTEIN"/>
    <property type="match status" value="1"/>
</dbReference>
<comment type="caution">
    <text evidence="3">The sequence shown here is derived from an EMBL/GenBank/DDBJ whole genome shotgun (WGS) entry which is preliminary data.</text>
</comment>
<feature type="compositionally biased region" description="Pro residues" evidence="2">
    <location>
        <begin position="2717"/>
        <end position="2734"/>
    </location>
</feature>
<feature type="region of interest" description="Disordered" evidence="2">
    <location>
        <begin position="2455"/>
        <end position="2621"/>
    </location>
</feature>
<feature type="compositionally biased region" description="Basic and acidic residues" evidence="2">
    <location>
        <begin position="2464"/>
        <end position="2481"/>
    </location>
</feature>
<feature type="region of interest" description="Disordered" evidence="2">
    <location>
        <begin position="1580"/>
        <end position="1599"/>
    </location>
</feature>
<feature type="region of interest" description="Disordered" evidence="2">
    <location>
        <begin position="1863"/>
        <end position="1981"/>
    </location>
</feature>
<feature type="compositionally biased region" description="Low complexity" evidence="2">
    <location>
        <begin position="2046"/>
        <end position="2063"/>
    </location>
</feature>
<feature type="compositionally biased region" description="Basic residues" evidence="2">
    <location>
        <begin position="2738"/>
        <end position="2748"/>
    </location>
</feature>
<feature type="region of interest" description="Disordered" evidence="2">
    <location>
        <begin position="2185"/>
        <end position="2206"/>
    </location>
</feature>
<feature type="compositionally biased region" description="Basic and acidic residues" evidence="2">
    <location>
        <begin position="2504"/>
        <end position="2577"/>
    </location>
</feature>
<dbReference type="PANTHER" id="PTHR15109">
    <property type="entry name" value="AGAP004327-PA"/>
    <property type="match status" value="1"/>
</dbReference>
<proteinExistence type="predicted"/>
<feature type="compositionally biased region" description="Basic residues" evidence="2">
    <location>
        <begin position="122"/>
        <end position="139"/>
    </location>
</feature>
<protein>
    <submittedName>
        <fullName evidence="3">Uncharacterized protein</fullName>
    </submittedName>
</protein>
<feature type="compositionally biased region" description="Low complexity" evidence="2">
    <location>
        <begin position="2144"/>
        <end position="2165"/>
    </location>
</feature>
<feature type="compositionally biased region" description="Basic and acidic residues" evidence="2">
    <location>
        <begin position="592"/>
        <end position="601"/>
    </location>
</feature>
<feature type="compositionally biased region" description="Pro residues" evidence="2">
    <location>
        <begin position="1922"/>
        <end position="1936"/>
    </location>
</feature>
<feature type="compositionally biased region" description="Basic and acidic residues" evidence="2">
    <location>
        <begin position="613"/>
        <end position="627"/>
    </location>
</feature>
<dbReference type="PROSITE" id="PS00018">
    <property type="entry name" value="EF_HAND_1"/>
    <property type="match status" value="1"/>
</dbReference>
<feature type="compositionally biased region" description="Polar residues" evidence="2">
    <location>
        <begin position="1940"/>
        <end position="1954"/>
    </location>
</feature>
<feature type="compositionally biased region" description="Basic residues" evidence="2">
    <location>
        <begin position="2254"/>
        <end position="2264"/>
    </location>
</feature>
<dbReference type="InterPro" id="IPR029717">
    <property type="entry name" value="FAM193"/>
</dbReference>
<feature type="region of interest" description="Disordered" evidence="2">
    <location>
        <begin position="2246"/>
        <end position="2268"/>
    </location>
</feature>
<feature type="region of interest" description="Disordered" evidence="2">
    <location>
        <begin position="2716"/>
        <end position="2756"/>
    </location>
</feature>
<feature type="region of interest" description="Disordered" evidence="2">
    <location>
        <begin position="1"/>
        <end position="22"/>
    </location>
</feature>